<dbReference type="InterPro" id="IPR012961">
    <property type="entry name" value="Ski2/MTR4_C"/>
</dbReference>
<dbReference type="GO" id="GO:0005524">
    <property type="term" value="F:ATP binding"/>
    <property type="evidence" value="ECO:0007669"/>
    <property type="project" value="UniProtKB-KW"/>
</dbReference>
<dbReference type="AlphaFoldDB" id="A0A0A9G7G1"/>
<organism evidence="6">
    <name type="scientific">Arundo donax</name>
    <name type="common">Giant reed</name>
    <name type="synonym">Donax arundinaceus</name>
    <dbReference type="NCBI Taxonomy" id="35708"/>
    <lineage>
        <taxon>Eukaryota</taxon>
        <taxon>Viridiplantae</taxon>
        <taxon>Streptophyta</taxon>
        <taxon>Embryophyta</taxon>
        <taxon>Tracheophyta</taxon>
        <taxon>Spermatophyta</taxon>
        <taxon>Magnoliopsida</taxon>
        <taxon>Liliopsida</taxon>
        <taxon>Poales</taxon>
        <taxon>Poaceae</taxon>
        <taxon>PACMAD clade</taxon>
        <taxon>Arundinoideae</taxon>
        <taxon>Arundineae</taxon>
        <taxon>Arundo</taxon>
    </lineage>
</organism>
<keyword evidence="4" id="KW-0067">ATP-binding</keyword>
<sequence>MREQKKYKDQMNELKYQMSDEALQQMPEFQGRIDVLKVIHYIDSDLVVQLKGRVACEMNSGEELISTECLFENQLDDLEPEEAVAIMSAFVFVFQQRNTSEPSLTPKLAEAKKKQSD</sequence>
<feature type="domain" description="ATP-dependent RNA helicase Ski2/MTR4 C-terminal" evidence="5">
    <location>
        <begin position="43"/>
        <end position="117"/>
    </location>
</feature>
<protein>
    <submittedName>
        <fullName evidence="6">Helicase, putative</fullName>
    </submittedName>
</protein>
<keyword evidence="2" id="KW-0378">Hydrolase</keyword>
<dbReference type="GO" id="GO:0016787">
    <property type="term" value="F:hydrolase activity"/>
    <property type="evidence" value="ECO:0007669"/>
    <property type="project" value="UniProtKB-KW"/>
</dbReference>
<dbReference type="SMART" id="SM01142">
    <property type="entry name" value="DSHCT"/>
    <property type="match status" value="1"/>
</dbReference>
<keyword evidence="1" id="KW-0547">Nucleotide-binding</keyword>
<dbReference type="InterPro" id="IPR050699">
    <property type="entry name" value="RNA-DNA_Helicase"/>
</dbReference>
<dbReference type="GO" id="GO:0004386">
    <property type="term" value="F:helicase activity"/>
    <property type="evidence" value="ECO:0007669"/>
    <property type="project" value="UniProtKB-KW"/>
</dbReference>
<reference evidence="6" key="2">
    <citation type="journal article" date="2015" name="Data Brief">
        <title>Shoot transcriptome of the giant reed, Arundo donax.</title>
        <authorList>
            <person name="Barrero R.A."/>
            <person name="Guerrero F.D."/>
            <person name="Moolhuijzen P."/>
            <person name="Goolsby J.A."/>
            <person name="Tidwell J."/>
            <person name="Bellgard S.E."/>
            <person name="Bellgard M.I."/>
        </authorList>
    </citation>
    <scope>NUCLEOTIDE SEQUENCE</scope>
    <source>
        <tissue evidence="6">Shoot tissue taken approximately 20 cm above the soil surface</tissue>
    </source>
</reference>
<accession>A0A0A9G7G1</accession>
<dbReference type="Pfam" id="PF08148">
    <property type="entry name" value="DSHCT"/>
    <property type="match status" value="1"/>
</dbReference>
<proteinExistence type="predicted"/>
<dbReference type="GO" id="GO:0055087">
    <property type="term" value="C:Ski complex"/>
    <property type="evidence" value="ECO:0007669"/>
    <property type="project" value="TreeGrafter"/>
</dbReference>
<name>A0A0A9G7G1_ARUDO</name>
<evidence type="ECO:0000259" key="5">
    <source>
        <dbReference type="SMART" id="SM01142"/>
    </source>
</evidence>
<dbReference type="EMBL" id="GBRH01177464">
    <property type="protein sequence ID" value="JAE20432.1"/>
    <property type="molecule type" value="Transcribed_RNA"/>
</dbReference>
<keyword evidence="3 6" id="KW-0347">Helicase</keyword>
<reference evidence="6" key="1">
    <citation type="submission" date="2014-09" db="EMBL/GenBank/DDBJ databases">
        <authorList>
            <person name="Magalhaes I.L.F."/>
            <person name="Oliveira U."/>
            <person name="Santos F.R."/>
            <person name="Vidigal T.H.D.A."/>
            <person name="Brescovit A.D."/>
            <person name="Santos A.J."/>
        </authorList>
    </citation>
    <scope>NUCLEOTIDE SEQUENCE</scope>
    <source>
        <tissue evidence="6">Shoot tissue taken approximately 20 cm above the soil surface</tissue>
    </source>
</reference>
<dbReference type="PANTHER" id="PTHR12131">
    <property type="entry name" value="ATP-DEPENDENT RNA AND DNA HELICASE"/>
    <property type="match status" value="1"/>
</dbReference>
<dbReference type="PANTHER" id="PTHR12131:SF24">
    <property type="entry name" value="DEXH-BOX ATP-DEPENDENT RNA HELICASE DEXH11"/>
    <property type="match status" value="1"/>
</dbReference>
<dbReference type="GO" id="GO:0070478">
    <property type="term" value="P:nuclear-transcribed mRNA catabolic process, 3'-5' exonucleolytic nonsense-mediated decay"/>
    <property type="evidence" value="ECO:0007669"/>
    <property type="project" value="TreeGrafter"/>
</dbReference>
<evidence type="ECO:0000256" key="4">
    <source>
        <dbReference type="ARBA" id="ARBA00022840"/>
    </source>
</evidence>
<evidence type="ECO:0000313" key="6">
    <source>
        <dbReference type="EMBL" id="JAE20432.1"/>
    </source>
</evidence>
<evidence type="ECO:0000256" key="3">
    <source>
        <dbReference type="ARBA" id="ARBA00022806"/>
    </source>
</evidence>
<evidence type="ECO:0000256" key="2">
    <source>
        <dbReference type="ARBA" id="ARBA00022801"/>
    </source>
</evidence>
<evidence type="ECO:0000256" key="1">
    <source>
        <dbReference type="ARBA" id="ARBA00022741"/>
    </source>
</evidence>
<dbReference type="Gene3D" id="1.10.3380.30">
    <property type="match status" value="1"/>
</dbReference>